<dbReference type="Proteomes" id="UP000000493">
    <property type="component" value="Chromosome"/>
</dbReference>
<dbReference type="EMBL" id="CP002859">
    <property type="protein sequence ID" value="AEI51595.1"/>
    <property type="molecule type" value="Genomic_DNA"/>
</dbReference>
<evidence type="ECO:0000313" key="2">
    <source>
        <dbReference type="EMBL" id="AEI51595.1"/>
    </source>
</evidence>
<gene>
    <name evidence="2" type="ordered locus">Runsl_5298</name>
</gene>
<protein>
    <recommendedName>
        <fullName evidence="4">Outer membrane protein beta-barrel domain-containing protein</fullName>
    </recommendedName>
</protein>
<dbReference type="AlphaFoldDB" id="A0A7U3ZQN3"/>
<name>A0A7U3ZQN3_RUNSL</name>
<feature type="signal peptide" evidence="1">
    <location>
        <begin position="1"/>
        <end position="22"/>
    </location>
</feature>
<evidence type="ECO:0000256" key="1">
    <source>
        <dbReference type="SAM" id="SignalP"/>
    </source>
</evidence>
<sequence>MKKLAIFLLGALPFLTFDSVVAQDYRTGIGLRAGTTNGLTIKHYTKPKVALEGIISSRWRGLGLTGLIEGHTRAFDVNRLNFYYGAGAHIYFWGESRRGYAPYRDRDSVVGLDGILGLEYNFREIPINVSLDWKPTFNFNVPDNFWGDDAAISVRYIF</sequence>
<keyword evidence="1" id="KW-0732">Signal</keyword>
<reference evidence="3" key="1">
    <citation type="submission" date="2011-06" db="EMBL/GenBank/DDBJ databases">
        <title>The complete genome of chromosome of Runella slithyformis DSM 19594.</title>
        <authorList>
            <consortium name="US DOE Joint Genome Institute (JGI-PGF)"/>
            <person name="Lucas S."/>
            <person name="Han J."/>
            <person name="Lapidus A."/>
            <person name="Bruce D."/>
            <person name="Goodwin L."/>
            <person name="Pitluck S."/>
            <person name="Peters L."/>
            <person name="Kyrpides N."/>
            <person name="Mavromatis K."/>
            <person name="Ivanova N."/>
            <person name="Ovchinnikova G."/>
            <person name="Zhang X."/>
            <person name="Misra M."/>
            <person name="Detter J.C."/>
            <person name="Tapia R."/>
            <person name="Han C."/>
            <person name="Land M."/>
            <person name="Hauser L."/>
            <person name="Markowitz V."/>
            <person name="Cheng J.-F."/>
            <person name="Hugenholtz P."/>
            <person name="Woyke T."/>
            <person name="Wu D."/>
            <person name="Tindall B."/>
            <person name="Faehrich R."/>
            <person name="Brambilla E."/>
            <person name="Klenk H.-P."/>
            <person name="Eisen J.A."/>
        </authorList>
    </citation>
    <scope>NUCLEOTIDE SEQUENCE [LARGE SCALE GENOMIC DNA]</scope>
    <source>
        <strain evidence="3">ATCC 29530 / DSM 19594 / LMG 11500 / NCIMB 11436 / LSU 4</strain>
    </source>
</reference>
<evidence type="ECO:0008006" key="4">
    <source>
        <dbReference type="Google" id="ProtNLM"/>
    </source>
</evidence>
<evidence type="ECO:0000313" key="3">
    <source>
        <dbReference type="Proteomes" id="UP000000493"/>
    </source>
</evidence>
<reference evidence="2 3" key="2">
    <citation type="journal article" date="2012" name="Stand. Genomic Sci.">
        <title>Complete genome sequence of the aquatic bacterium Runella slithyformis type strain (LSU 4(T)).</title>
        <authorList>
            <person name="Copeland A."/>
            <person name="Zhang X."/>
            <person name="Misra M."/>
            <person name="Lapidus A."/>
            <person name="Nolan M."/>
            <person name="Lucas S."/>
            <person name="Deshpande S."/>
            <person name="Cheng J.F."/>
            <person name="Tapia R."/>
            <person name="Goodwin L.A."/>
            <person name="Pitluck S."/>
            <person name="Liolios K."/>
            <person name="Pagani I."/>
            <person name="Ivanova N."/>
            <person name="Mikhailova N."/>
            <person name="Pati A."/>
            <person name="Chen A."/>
            <person name="Palaniappan K."/>
            <person name="Land M."/>
            <person name="Hauser L."/>
            <person name="Pan C."/>
            <person name="Jeffries C.D."/>
            <person name="Detter J.C."/>
            <person name="Brambilla E.M."/>
            <person name="Rohde M."/>
            <person name="Djao O.D."/>
            <person name="Goker M."/>
            <person name="Sikorski J."/>
            <person name="Tindall B.J."/>
            <person name="Woyke T."/>
            <person name="Bristow J."/>
            <person name="Eisen J.A."/>
            <person name="Markowitz V."/>
            <person name="Hugenholtz P."/>
            <person name="Kyrpides N.C."/>
            <person name="Klenk H.P."/>
            <person name="Mavromatis K."/>
        </authorList>
    </citation>
    <scope>NUCLEOTIDE SEQUENCE [LARGE SCALE GENOMIC DNA]</scope>
    <source>
        <strain evidence="3">ATCC 29530 / DSM 19594 / LMG 11500 / NCIMB 11436 / LSU 4</strain>
    </source>
</reference>
<dbReference type="KEGG" id="rsi:Runsl_5298"/>
<dbReference type="RefSeq" id="WP_013930865.1">
    <property type="nucleotide sequence ID" value="NC_015703.1"/>
</dbReference>
<accession>A0A7U3ZQN3</accession>
<proteinExistence type="predicted"/>
<keyword evidence="3" id="KW-1185">Reference proteome</keyword>
<organism evidence="2 3">
    <name type="scientific">Runella slithyformis (strain ATCC 29530 / DSM 19594 / LMG 11500 / NCIMB 11436 / LSU 4)</name>
    <dbReference type="NCBI Taxonomy" id="761193"/>
    <lineage>
        <taxon>Bacteria</taxon>
        <taxon>Pseudomonadati</taxon>
        <taxon>Bacteroidota</taxon>
        <taxon>Cytophagia</taxon>
        <taxon>Cytophagales</taxon>
        <taxon>Spirosomataceae</taxon>
        <taxon>Runella</taxon>
    </lineage>
</organism>
<feature type="chain" id="PRO_5031069840" description="Outer membrane protein beta-barrel domain-containing protein" evidence="1">
    <location>
        <begin position="23"/>
        <end position="158"/>
    </location>
</feature>